<accession>A0A6A5H861</accession>
<comment type="caution">
    <text evidence="1">The sequence shown here is derived from an EMBL/GenBank/DDBJ whole genome shotgun (WGS) entry which is preliminary data.</text>
</comment>
<dbReference type="RefSeq" id="XP_053588172.1">
    <property type="nucleotide sequence ID" value="XM_053728595.1"/>
</dbReference>
<dbReference type="CTD" id="78775259"/>
<proteinExistence type="predicted"/>
<dbReference type="GeneID" id="78775259"/>
<dbReference type="Proteomes" id="UP000483820">
    <property type="component" value="Chromosome III"/>
</dbReference>
<evidence type="ECO:0000313" key="1">
    <source>
        <dbReference type="EMBL" id="KAF1763387.1"/>
    </source>
</evidence>
<organism evidence="1 2">
    <name type="scientific">Caenorhabditis remanei</name>
    <name type="common">Caenorhabditis vulgaris</name>
    <dbReference type="NCBI Taxonomy" id="31234"/>
    <lineage>
        <taxon>Eukaryota</taxon>
        <taxon>Metazoa</taxon>
        <taxon>Ecdysozoa</taxon>
        <taxon>Nematoda</taxon>
        <taxon>Chromadorea</taxon>
        <taxon>Rhabditida</taxon>
        <taxon>Rhabditina</taxon>
        <taxon>Rhabditomorpha</taxon>
        <taxon>Rhabditoidea</taxon>
        <taxon>Rhabditidae</taxon>
        <taxon>Peloderinae</taxon>
        <taxon>Caenorhabditis</taxon>
    </lineage>
</organism>
<dbReference type="AlphaFoldDB" id="A0A6A5H861"/>
<dbReference type="EMBL" id="WUAV01000003">
    <property type="protein sequence ID" value="KAF1763387.1"/>
    <property type="molecule type" value="Genomic_DNA"/>
</dbReference>
<protein>
    <submittedName>
        <fullName evidence="1">Uncharacterized protein</fullName>
    </submittedName>
</protein>
<sequence length="281" mass="32793">MDLSRKITRTVVPEELTVRRKVQHLAHSNFTYRHYAAWTPADPRVFWHQSQNRQRDIRLDKLNDSESSTHRASLKAQPLDGPFNMDNWTSKGRYPRNGNHISYLEGQSGVGSKLSCFFTHSKDPVVRLIEQRRQPTKKMKHKFLFIQNNIDNATETLLITTLWTIICYHKVRDIKEPQRNPFCSPGASLCKERPPVQEYHHDRRKQPDIIVNHVDVVKREGYSNKIIHILLIWILAVIESPVPSRSSTAPTDISRPVQTVSTWTLDNYYRVFHIPLSDQLV</sequence>
<gene>
    <name evidence="1" type="ORF">GCK72_011653</name>
</gene>
<reference evidence="1 2" key="1">
    <citation type="submission" date="2019-12" db="EMBL/GenBank/DDBJ databases">
        <title>Chromosome-level assembly of the Caenorhabditis remanei genome.</title>
        <authorList>
            <person name="Teterina A.A."/>
            <person name="Willis J.H."/>
            <person name="Phillips P.C."/>
        </authorList>
    </citation>
    <scope>NUCLEOTIDE SEQUENCE [LARGE SCALE GENOMIC DNA]</scope>
    <source>
        <strain evidence="1 2">PX506</strain>
        <tissue evidence="1">Whole organism</tissue>
    </source>
</reference>
<name>A0A6A5H861_CAERE</name>
<dbReference type="KEGG" id="crq:GCK72_011653"/>
<evidence type="ECO:0000313" key="2">
    <source>
        <dbReference type="Proteomes" id="UP000483820"/>
    </source>
</evidence>